<dbReference type="GO" id="GO:0061371">
    <property type="term" value="P:determination of heart left/right asymmetry"/>
    <property type="evidence" value="ECO:0007669"/>
    <property type="project" value="Ensembl"/>
</dbReference>
<name>A0A3Q3EHK1_9LABR</name>
<sequence>PSQPEPAAPGSGGFCSQRSDSRLRYAQRWAPEPIFPGHGQTSAKPVWASLEEAAQKKTELLFFYPHIRMCISLSACLLQKQSVDYARVREYSLRVLKWRPGDVKALYRAGVATLEMGDAQAAKQYLTQACREQPNDANVRKHLQRAEEKLNKELQKEKAMYRGMFSSSLKSSSVEEMNQTHRTGEGV</sequence>
<dbReference type="SUPFAM" id="SSF48452">
    <property type="entry name" value="TPR-like"/>
    <property type="match status" value="1"/>
</dbReference>
<evidence type="ECO:0000256" key="3">
    <source>
        <dbReference type="ARBA" id="ARBA00034486"/>
    </source>
</evidence>
<dbReference type="STRING" id="56723.ENSLBEP00000005566"/>
<dbReference type="InParanoid" id="A0A3Q3EHK1"/>
<protein>
    <recommendedName>
        <fullName evidence="4">Tetratricopeptide repeat protein 9C</fullName>
    </recommendedName>
</protein>
<evidence type="ECO:0000256" key="4">
    <source>
        <dbReference type="ARBA" id="ARBA00040624"/>
    </source>
</evidence>
<evidence type="ECO:0000256" key="5">
    <source>
        <dbReference type="PROSITE-ProRule" id="PRU00339"/>
    </source>
</evidence>
<organism evidence="6 7">
    <name type="scientific">Labrus bergylta</name>
    <name type="common">ballan wrasse</name>
    <dbReference type="NCBI Taxonomy" id="56723"/>
    <lineage>
        <taxon>Eukaryota</taxon>
        <taxon>Metazoa</taxon>
        <taxon>Chordata</taxon>
        <taxon>Craniata</taxon>
        <taxon>Vertebrata</taxon>
        <taxon>Euteleostomi</taxon>
        <taxon>Actinopterygii</taxon>
        <taxon>Neopterygii</taxon>
        <taxon>Teleostei</taxon>
        <taxon>Neoteleostei</taxon>
        <taxon>Acanthomorphata</taxon>
        <taxon>Eupercaria</taxon>
        <taxon>Labriformes</taxon>
        <taxon>Labridae</taxon>
        <taxon>Labrus</taxon>
    </lineage>
</organism>
<reference evidence="6" key="2">
    <citation type="submission" date="2025-09" db="UniProtKB">
        <authorList>
            <consortium name="Ensembl"/>
        </authorList>
    </citation>
    <scope>IDENTIFICATION</scope>
</reference>
<dbReference type="PANTHER" id="PTHR11242:SF14">
    <property type="entry name" value="TETRATRICOPEPTIDE REPEAT PROTEIN 9C"/>
    <property type="match status" value="1"/>
</dbReference>
<dbReference type="InterPro" id="IPR019734">
    <property type="entry name" value="TPR_rpt"/>
</dbReference>
<evidence type="ECO:0000313" key="7">
    <source>
        <dbReference type="Proteomes" id="UP000261660"/>
    </source>
</evidence>
<dbReference type="InterPro" id="IPR011990">
    <property type="entry name" value="TPR-like_helical_dom_sf"/>
</dbReference>
<comment type="similarity">
    <text evidence="3">Belongs to the TTC9 family.</text>
</comment>
<dbReference type="GeneTree" id="ENSGT00940000161805"/>
<dbReference type="Gene3D" id="1.25.40.10">
    <property type="entry name" value="Tetratricopeptide repeat domain"/>
    <property type="match status" value="1"/>
</dbReference>
<dbReference type="PANTHER" id="PTHR11242">
    <property type="entry name" value="ARYL HYDROCARBON RECEPTOR INTERACTING PROTEIN RELATED"/>
    <property type="match status" value="1"/>
</dbReference>
<keyword evidence="7" id="KW-1185">Reference proteome</keyword>
<keyword evidence="1" id="KW-0677">Repeat</keyword>
<proteinExistence type="inferred from homology"/>
<dbReference type="Ensembl" id="ENSLBET00000005854.1">
    <property type="protein sequence ID" value="ENSLBEP00000005566.1"/>
    <property type="gene ID" value="ENSLBEG00000004284.1"/>
</dbReference>
<feature type="repeat" description="TPR" evidence="5">
    <location>
        <begin position="103"/>
        <end position="136"/>
    </location>
</feature>
<dbReference type="Proteomes" id="UP000261660">
    <property type="component" value="Unplaced"/>
</dbReference>
<reference evidence="6" key="1">
    <citation type="submission" date="2025-08" db="UniProtKB">
        <authorList>
            <consortium name="Ensembl"/>
        </authorList>
    </citation>
    <scope>IDENTIFICATION</scope>
</reference>
<dbReference type="InterPro" id="IPR039663">
    <property type="entry name" value="AIP/AIPL1/TTC9"/>
</dbReference>
<keyword evidence="2 5" id="KW-0802">TPR repeat</keyword>
<dbReference type="PROSITE" id="PS50005">
    <property type="entry name" value="TPR"/>
    <property type="match status" value="1"/>
</dbReference>
<evidence type="ECO:0000256" key="1">
    <source>
        <dbReference type="ARBA" id="ARBA00022737"/>
    </source>
</evidence>
<dbReference type="GO" id="GO:0060271">
    <property type="term" value="P:cilium assembly"/>
    <property type="evidence" value="ECO:0007669"/>
    <property type="project" value="Ensembl"/>
</dbReference>
<evidence type="ECO:0000256" key="2">
    <source>
        <dbReference type="ARBA" id="ARBA00022803"/>
    </source>
</evidence>
<accession>A0A3Q3EHK1</accession>
<dbReference type="AlphaFoldDB" id="A0A3Q3EHK1"/>
<dbReference type="FunCoup" id="A0A3Q3EHK1">
    <property type="interactions" value="458"/>
</dbReference>
<dbReference type="GO" id="GO:0032474">
    <property type="term" value="P:otolith morphogenesis"/>
    <property type="evidence" value="ECO:0007669"/>
    <property type="project" value="Ensembl"/>
</dbReference>
<evidence type="ECO:0000313" key="6">
    <source>
        <dbReference type="Ensembl" id="ENSLBEP00000005566.1"/>
    </source>
</evidence>